<evidence type="ECO:0000313" key="3">
    <source>
        <dbReference type="Proteomes" id="UP001164286"/>
    </source>
</evidence>
<evidence type="ECO:0000256" key="1">
    <source>
        <dbReference type="SAM" id="MobiDB-lite"/>
    </source>
</evidence>
<dbReference type="PANTHER" id="PTHR35020">
    <property type="entry name" value="N-ACETYLGLUCOSAMINE-INDUCED PROTEIN 1"/>
    <property type="match status" value="1"/>
</dbReference>
<evidence type="ECO:0000313" key="2">
    <source>
        <dbReference type="EMBL" id="KAI9636144.1"/>
    </source>
</evidence>
<dbReference type="Proteomes" id="UP001164286">
    <property type="component" value="Unassembled WGS sequence"/>
</dbReference>
<reference evidence="2" key="1">
    <citation type="journal article" date="2022" name="G3 (Bethesda)">
        <title>High quality genome of the basidiomycete yeast Dioszegia hungarica PDD-24b-2 isolated from cloud water.</title>
        <authorList>
            <person name="Jarrige D."/>
            <person name="Haridas S."/>
            <person name="Bleykasten-Grosshans C."/>
            <person name="Joly M."/>
            <person name="Nadalig T."/>
            <person name="Sancelme M."/>
            <person name="Vuilleumier S."/>
            <person name="Grigoriev I.V."/>
            <person name="Amato P."/>
            <person name="Bringel F."/>
        </authorList>
    </citation>
    <scope>NUCLEOTIDE SEQUENCE</scope>
    <source>
        <strain evidence="2">PDD-24b-2</strain>
    </source>
</reference>
<organism evidence="2 3">
    <name type="scientific">Dioszegia hungarica</name>
    <dbReference type="NCBI Taxonomy" id="4972"/>
    <lineage>
        <taxon>Eukaryota</taxon>
        <taxon>Fungi</taxon>
        <taxon>Dikarya</taxon>
        <taxon>Basidiomycota</taxon>
        <taxon>Agaricomycotina</taxon>
        <taxon>Tremellomycetes</taxon>
        <taxon>Tremellales</taxon>
        <taxon>Bulleribasidiaceae</taxon>
        <taxon>Dioszegia</taxon>
    </lineage>
</organism>
<dbReference type="GO" id="GO:0006044">
    <property type="term" value="P:N-acetylglucosamine metabolic process"/>
    <property type="evidence" value="ECO:0007669"/>
    <property type="project" value="TreeGrafter"/>
</dbReference>
<proteinExistence type="predicted"/>
<accession>A0AA38HC08</accession>
<feature type="region of interest" description="Disordered" evidence="1">
    <location>
        <begin position="91"/>
        <end position="140"/>
    </location>
</feature>
<dbReference type="GeneID" id="77726579"/>
<feature type="compositionally biased region" description="Basic and acidic residues" evidence="1">
    <location>
        <begin position="164"/>
        <end position="179"/>
    </location>
</feature>
<dbReference type="InterPro" id="IPR022036">
    <property type="entry name" value="DUF3605"/>
</dbReference>
<feature type="region of interest" description="Disordered" evidence="1">
    <location>
        <begin position="156"/>
        <end position="180"/>
    </location>
</feature>
<name>A0AA38HC08_9TREE</name>
<feature type="region of interest" description="Disordered" evidence="1">
    <location>
        <begin position="1"/>
        <end position="27"/>
    </location>
</feature>
<dbReference type="EMBL" id="JAKWFO010000005">
    <property type="protein sequence ID" value="KAI9636144.1"/>
    <property type="molecule type" value="Genomic_DNA"/>
</dbReference>
<protein>
    <submittedName>
        <fullName evidence="2">Cytoplasm protein</fullName>
    </submittedName>
</protein>
<dbReference type="PANTHER" id="PTHR35020:SF2">
    <property type="entry name" value="N-ACETYLGLUCOSAMINE-INDUCED PROTEIN 1"/>
    <property type="match status" value="1"/>
</dbReference>
<dbReference type="AlphaFoldDB" id="A0AA38HC08"/>
<dbReference type="Pfam" id="PF12239">
    <property type="entry name" value="DUF3605"/>
    <property type="match status" value="2"/>
</dbReference>
<sequence length="379" mass="42414">MQEPRYLDDNRYAGPSTHPPPSNVGGLPTQAELDAYGRMFTWGELKGIIQSGELEQLMRNKEMQARYDIWSAGIKKEYGSTENYLTRARLPWAQATPQTPRPTFQADQEHPSENRLGSTAAAGGRSHVDSGTSTPSSAGFVSLESLKDRLHRHKGVEGQMAAERNGEAARSADDEKADPLPDFLRFDPNGLDPHRYAVLFNDWPYNVPYGVRHYCVWSRVPIAHPDLVDYDTAAWTRIEAEGLGGFTGVTPVSRDIFGDATTSDTPSSAGPRPLQLPVPLPKRIPPKQKHEWHSVDCNFAGAELRRWAGVEYQSQGGQEVGAMVRSLWDERGWECLWFVNPPRLQSVPGFSHFHVFARRKTPEEIDASEMVWGPLAWSH</sequence>
<dbReference type="RefSeq" id="XP_052945921.1">
    <property type="nucleotide sequence ID" value="XM_053087378.1"/>
</dbReference>
<feature type="region of interest" description="Disordered" evidence="1">
    <location>
        <begin position="257"/>
        <end position="278"/>
    </location>
</feature>
<keyword evidence="3" id="KW-1185">Reference proteome</keyword>
<feature type="compositionally biased region" description="Polar residues" evidence="1">
    <location>
        <begin position="95"/>
        <end position="106"/>
    </location>
</feature>
<gene>
    <name evidence="2" type="ORF">MKK02DRAFT_27646</name>
</gene>
<comment type="caution">
    <text evidence="2">The sequence shown here is derived from an EMBL/GenBank/DDBJ whole genome shotgun (WGS) entry which is preliminary data.</text>
</comment>
<feature type="compositionally biased region" description="Polar residues" evidence="1">
    <location>
        <begin position="129"/>
        <end position="139"/>
    </location>
</feature>
<feature type="compositionally biased region" description="Basic and acidic residues" evidence="1">
    <location>
        <begin position="1"/>
        <end position="11"/>
    </location>
</feature>
<dbReference type="GO" id="GO:0005737">
    <property type="term" value="C:cytoplasm"/>
    <property type="evidence" value="ECO:0007669"/>
    <property type="project" value="TreeGrafter"/>
</dbReference>